<feature type="domain" description="GGDEF" evidence="2">
    <location>
        <begin position="107"/>
        <end position="240"/>
    </location>
</feature>
<dbReference type="NCBIfam" id="TIGR00254">
    <property type="entry name" value="GGDEF"/>
    <property type="match status" value="1"/>
</dbReference>
<gene>
    <name evidence="3" type="ordered locus">MGMSRv2__2532</name>
</gene>
<dbReference type="KEGG" id="mgy:MGMSRv2__2532"/>
<keyword evidence="1" id="KW-1133">Transmembrane helix</keyword>
<dbReference type="Proteomes" id="UP000018922">
    <property type="component" value="Chromosome I"/>
</dbReference>
<keyword evidence="1" id="KW-0472">Membrane</keyword>
<dbReference type="CDD" id="cd01949">
    <property type="entry name" value="GGDEF"/>
    <property type="match status" value="1"/>
</dbReference>
<dbReference type="SMART" id="SM00267">
    <property type="entry name" value="GGDEF"/>
    <property type="match status" value="1"/>
</dbReference>
<dbReference type="STRING" id="1430440.MGMSRv2__2532"/>
<dbReference type="InterPro" id="IPR043128">
    <property type="entry name" value="Rev_trsase/Diguanyl_cyclase"/>
</dbReference>
<dbReference type="eggNOG" id="COG5001">
    <property type="taxonomic scope" value="Bacteria"/>
</dbReference>
<sequence length="245" mass="26192">MGSAALFNALFVVFFLCGLTHIVDIVVLWRPVYVEQGLLKAVTAAASLPALIILIRLVPKAIGLPSSAQMAEVSREANFDPLTDLPNRRHLIHKLERIIEKASEERRQLAVLFVDLDHFKPVNDTLGHQIGDRLLVEVAVRLKSCVRGSDVVARLGGDEFLVVLEAVSSPESTAMVADNIITAIGLPYTIEDQQIEIGASIGVAVFPGDGTDPDTLIQQADKAMYAAKANGRGGFSNATAAGASL</sequence>
<keyword evidence="1" id="KW-0812">Transmembrane</keyword>
<dbReference type="InterPro" id="IPR029787">
    <property type="entry name" value="Nucleotide_cyclase"/>
</dbReference>
<proteinExistence type="predicted"/>
<organism evidence="3 4">
    <name type="scientific">Magnetospirillum gryphiswaldense (strain DSM 6361 / JCM 21280 / NBRC 15271 / MSR-1)</name>
    <dbReference type="NCBI Taxonomy" id="431944"/>
    <lineage>
        <taxon>Bacteria</taxon>
        <taxon>Pseudomonadati</taxon>
        <taxon>Pseudomonadota</taxon>
        <taxon>Alphaproteobacteria</taxon>
        <taxon>Rhodospirillales</taxon>
        <taxon>Rhodospirillaceae</taxon>
        <taxon>Magnetospirillum</taxon>
    </lineage>
</organism>
<keyword evidence="4" id="KW-1185">Reference proteome</keyword>
<protein>
    <recommendedName>
        <fullName evidence="2">GGDEF domain-containing protein</fullName>
    </recommendedName>
</protein>
<evidence type="ECO:0000256" key="1">
    <source>
        <dbReference type="SAM" id="Phobius"/>
    </source>
</evidence>
<accession>V6F2W8</accession>
<dbReference type="PANTHER" id="PTHR46663">
    <property type="entry name" value="DIGUANYLATE CYCLASE DGCT-RELATED"/>
    <property type="match status" value="1"/>
</dbReference>
<dbReference type="InterPro" id="IPR000160">
    <property type="entry name" value="GGDEF_dom"/>
</dbReference>
<dbReference type="FunFam" id="3.30.70.270:FF:000001">
    <property type="entry name" value="Diguanylate cyclase domain protein"/>
    <property type="match status" value="1"/>
</dbReference>
<dbReference type="EMBL" id="HG794546">
    <property type="protein sequence ID" value="CDK99747.1"/>
    <property type="molecule type" value="Genomic_DNA"/>
</dbReference>
<dbReference type="AlphaFoldDB" id="V6F2W8"/>
<dbReference type="InterPro" id="IPR052163">
    <property type="entry name" value="DGC-Regulatory_Protein"/>
</dbReference>
<dbReference type="Gene3D" id="3.30.70.270">
    <property type="match status" value="1"/>
</dbReference>
<dbReference type="PROSITE" id="PS50887">
    <property type="entry name" value="GGDEF"/>
    <property type="match status" value="1"/>
</dbReference>
<evidence type="ECO:0000259" key="2">
    <source>
        <dbReference type="PROSITE" id="PS50887"/>
    </source>
</evidence>
<dbReference type="GO" id="GO:0003824">
    <property type="term" value="F:catalytic activity"/>
    <property type="evidence" value="ECO:0007669"/>
    <property type="project" value="UniProtKB-ARBA"/>
</dbReference>
<dbReference type="SUPFAM" id="SSF55073">
    <property type="entry name" value="Nucleotide cyclase"/>
    <property type="match status" value="1"/>
</dbReference>
<evidence type="ECO:0000313" key="4">
    <source>
        <dbReference type="Proteomes" id="UP000018922"/>
    </source>
</evidence>
<dbReference type="Pfam" id="PF00990">
    <property type="entry name" value="GGDEF"/>
    <property type="match status" value="1"/>
</dbReference>
<dbReference type="PANTHER" id="PTHR46663:SF2">
    <property type="entry name" value="GGDEF DOMAIN-CONTAINING PROTEIN"/>
    <property type="match status" value="1"/>
</dbReference>
<evidence type="ECO:0000313" key="3">
    <source>
        <dbReference type="EMBL" id="CDK99747.1"/>
    </source>
</evidence>
<reference evidence="3 4" key="1">
    <citation type="journal article" date="2014" name="Genome Announc.">
        <title>Complete genome sequence of Magnetospirillum gryphiswaldense MSR-1.</title>
        <authorList>
            <person name="Wang X."/>
            <person name="Wang Q."/>
            <person name="Zhang W."/>
            <person name="Wang Y."/>
            <person name="Li L."/>
            <person name="Wen T."/>
            <person name="Zhang T."/>
            <person name="Zhang Y."/>
            <person name="Xu J."/>
            <person name="Hu J."/>
            <person name="Li S."/>
            <person name="Liu L."/>
            <person name="Liu J."/>
            <person name="Jiang W."/>
            <person name="Tian J."/>
            <person name="Li Y."/>
            <person name="Schuler D."/>
            <person name="Wang L."/>
            <person name="Li J."/>
        </authorList>
    </citation>
    <scope>NUCLEOTIDE SEQUENCE [LARGE SCALE GENOMIC DNA]</scope>
    <source>
        <strain evidence="4">DSM 6361 / JCM 21280 / NBRC 15271 / MSR-1</strain>
    </source>
</reference>
<name>V6F2W8_MAGGM</name>
<dbReference type="HOGENOM" id="CLU_000445_11_1_5"/>
<feature type="transmembrane region" description="Helical" evidence="1">
    <location>
        <begin position="6"/>
        <end position="29"/>
    </location>
</feature>